<dbReference type="Proteomes" id="UP001215598">
    <property type="component" value="Unassembled WGS sequence"/>
</dbReference>
<evidence type="ECO:0000313" key="1">
    <source>
        <dbReference type="EMBL" id="KAJ7737574.1"/>
    </source>
</evidence>
<name>A0AAD7IA15_9AGAR</name>
<gene>
    <name evidence="1" type="ORF">B0H16DRAFT_1466211</name>
</gene>
<protein>
    <submittedName>
        <fullName evidence="1">Uncharacterized protein</fullName>
    </submittedName>
</protein>
<dbReference type="AlphaFoldDB" id="A0AAD7IA15"/>
<proteinExistence type="predicted"/>
<reference evidence="1" key="1">
    <citation type="submission" date="2023-03" db="EMBL/GenBank/DDBJ databases">
        <title>Massive genome expansion in bonnet fungi (Mycena s.s.) driven by repeated elements and novel gene families across ecological guilds.</title>
        <authorList>
            <consortium name="Lawrence Berkeley National Laboratory"/>
            <person name="Harder C.B."/>
            <person name="Miyauchi S."/>
            <person name="Viragh M."/>
            <person name="Kuo A."/>
            <person name="Thoen E."/>
            <person name="Andreopoulos B."/>
            <person name="Lu D."/>
            <person name="Skrede I."/>
            <person name="Drula E."/>
            <person name="Henrissat B."/>
            <person name="Morin E."/>
            <person name="Kohler A."/>
            <person name="Barry K."/>
            <person name="LaButti K."/>
            <person name="Morin E."/>
            <person name="Salamov A."/>
            <person name="Lipzen A."/>
            <person name="Mereny Z."/>
            <person name="Hegedus B."/>
            <person name="Baldrian P."/>
            <person name="Stursova M."/>
            <person name="Weitz H."/>
            <person name="Taylor A."/>
            <person name="Grigoriev I.V."/>
            <person name="Nagy L.G."/>
            <person name="Martin F."/>
            <person name="Kauserud H."/>
        </authorList>
    </citation>
    <scope>NUCLEOTIDE SEQUENCE</scope>
    <source>
        <strain evidence="1">CBHHK182m</strain>
    </source>
</reference>
<evidence type="ECO:0000313" key="2">
    <source>
        <dbReference type="Proteomes" id="UP001215598"/>
    </source>
</evidence>
<keyword evidence="2" id="KW-1185">Reference proteome</keyword>
<comment type="caution">
    <text evidence="1">The sequence shown here is derived from an EMBL/GenBank/DDBJ whole genome shotgun (WGS) entry which is preliminary data.</text>
</comment>
<dbReference type="EMBL" id="JARKIB010000116">
    <property type="protein sequence ID" value="KAJ7737574.1"/>
    <property type="molecule type" value="Genomic_DNA"/>
</dbReference>
<accession>A0AAD7IA15</accession>
<sequence>MWLLSGVNDPEVFPYYISAQGVQAWATLCASKGICDSALKHLKAVSENIDHWTFGPWGKCNPACTTFKGSNLPPDVLSAAVNNSINIIMDWLLQILLDYLLNSSSSETIPYQFGLMQALLLPPSGITMSQQTLGMVQLQLDRVVYSNLERFCNTPDELWLDQVFHRTVSYSRVYTRTVGVGLAQLRSISAAGLR</sequence>
<organism evidence="1 2">
    <name type="scientific">Mycena metata</name>
    <dbReference type="NCBI Taxonomy" id="1033252"/>
    <lineage>
        <taxon>Eukaryota</taxon>
        <taxon>Fungi</taxon>
        <taxon>Dikarya</taxon>
        <taxon>Basidiomycota</taxon>
        <taxon>Agaricomycotina</taxon>
        <taxon>Agaricomycetes</taxon>
        <taxon>Agaricomycetidae</taxon>
        <taxon>Agaricales</taxon>
        <taxon>Marasmiineae</taxon>
        <taxon>Mycenaceae</taxon>
        <taxon>Mycena</taxon>
    </lineage>
</organism>